<feature type="transmembrane region" description="Helical" evidence="11">
    <location>
        <begin position="166"/>
        <end position="185"/>
    </location>
</feature>
<dbReference type="GeneID" id="37042337"/>
<sequence>MTRRGSVDVEGEGGPWRRRPSSSSRLTSLVARAQSLYDGFQAQPMATRLAIVLFGLLYAATIFVVVFVVGPEQVLHYTASFALVIRGLQHARIALVALIVVSSFPPMVGYGTLVTLAGMAFGSAYVPEGTKEDPSSSSSSSSSAAAAADSGVVVVVDHGPGSIGQAWLVAATGCLLGAVCSFTFLRHVALNSTWGRKVARIDKLRASAQWRAMETAVTRRGWTMALLLRFSPFPFTISNLFFASLQPISLGHFVVATVCTTPKLLLHVFVGARMFELIHRGARASLDDKSRILNGVYIVLGSLVGFFTSYYVYRETRKILSTYEDPRLVSSPDSGPVDDESLDDVHLTHVVYDADEAAARRTPGVPSRRDEARERERQAFLGLDASPRLSGSGSSTPRRGTGYQDKAG</sequence>
<dbReference type="EMBL" id="KZ819634">
    <property type="protein sequence ID" value="PWN93220.1"/>
    <property type="molecule type" value="Genomic_DNA"/>
</dbReference>
<keyword evidence="14" id="KW-1185">Reference proteome</keyword>
<comment type="subcellular location">
    <subcellularLocation>
        <location evidence="2">Golgi apparatus membrane</location>
        <topology evidence="2">Multi-pass membrane protein</topology>
    </subcellularLocation>
</comment>
<accession>A0A316YUH1</accession>
<evidence type="ECO:0000313" key="14">
    <source>
        <dbReference type="Proteomes" id="UP000245768"/>
    </source>
</evidence>
<protein>
    <recommendedName>
        <fullName evidence="4">Golgi apparatus membrane protein TVP38</fullName>
    </recommendedName>
    <alternativeName>
        <fullName evidence="5">Golgi apparatus membrane protein tvp38</fullName>
    </alternativeName>
</protein>
<evidence type="ECO:0000313" key="13">
    <source>
        <dbReference type="EMBL" id="PWN93220.1"/>
    </source>
</evidence>
<dbReference type="InParanoid" id="A0A316YUH1"/>
<feature type="transmembrane region" description="Helical" evidence="11">
    <location>
        <begin position="292"/>
        <end position="313"/>
    </location>
</feature>
<dbReference type="GO" id="GO:0000139">
    <property type="term" value="C:Golgi membrane"/>
    <property type="evidence" value="ECO:0007669"/>
    <property type="project" value="UniProtKB-SubCell"/>
</dbReference>
<proteinExistence type="inferred from homology"/>
<dbReference type="OrthoDB" id="166803at2759"/>
<evidence type="ECO:0000256" key="5">
    <source>
        <dbReference type="ARBA" id="ARBA00020673"/>
    </source>
</evidence>
<evidence type="ECO:0000259" key="12">
    <source>
        <dbReference type="Pfam" id="PF09335"/>
    </source>
</evidence>
<name>A0A316YUH1_9BASI</name>
<dbReference type="InterPro" id="IPR032816">
    <property type="entry name" value="VTT_dom"/>
</dbReference>
<evidence type="ECO:0000256" key="11">
    <source>
        <dbReference type="SAM" id="Phobius"/>
    </source>
</evidence>
<dbReference type="RefSeq" id="XP_025380418.1">
    <property type="nucleotide sequence ID" value="XM_025520421.1"/>
</dbReference>
<keyword evidence="9 11" id="KW-0472">Membrane</keyword>
<comment type="similarity">
    <text evidence="3">Belongs to the TVP38/TMEM64 family.</text>
</comment>
<feature type="transmembrane region" description="Helical" evidence="11">
    <location>
        <begin position="49"/>
        <end position="69"/>
    </location>
</feature>
<feature type="region of interest" description="Disordered" evidence="10">
    <location>
        <begin position="1"/>
        <end position="22"/>
    </location>
</feature>
<dbReference type="AlphaFoldDB" id="A0A316YUH1"/>
<dbReference type="InterPro" id="IPR051076">
    <property type="entry name" value="Golgi_membrane_TVP38/TMEM64"/>
</dbReference>
<evidence type="ECO:0000256" key="4">
    <source>
        <dbReference type="ARBA" id="ARBA00013533"/>
    </source>
</evidence>
<evidence type="ECO:0000256" key="8">
    <source>
        <dbReference type="ARBA" id="ARBA00023034"/>
    </source>
</evidence>
<feature type="compositionally biased region" description="Basic and acidic residues" evidence="10">
    <location>
        <begin position="367"/>
        <end position="378"/>
    </location>
</feature>
<dbReference type="Proteomes" id="UP000245768">
    <property type="component" value="Unassembled WGS sequence"/>
</dbReference>
<evidence type="ECO:0000256" key="7">
    <source>
        <dbReference type="ARBA" id="ARBA00022989"/>
    </source>
</evidence>
<dbReference type="PANTHER" id="PTHR47549:SF1">
    <property type="entry name" value="GOLGI APPARATUS MEMBRANE PROTEIN TVP38"/>
    <property type="match status" value="1"/>
</dbReference>
<evidence type="ECO:0000256" key="3">
    <source>
        <dbReference type="ARBA" id="ARBA00008640"/>
    </source>
</evidence>
<organism evidence="13 14">
    <name type="scientific">Acaromyces ingoldii</name>
    <dbReference type="NCBI Taxonomy" id="215250"/>
    <lineage>
        <taxon>Eukaryota</taxon>
        <taxon>Fungi</taxon>
        <taxon>Dikarya</taxon>
        <taxon>Basidiomycota</taxon>
        <taxon>Ustilaginomycotina</taxon>
        <taxon>Exobasidiomycetes</taxon>
        <taxon>Exobasidiales</taxon>
        <taxon>Cryptobasidiaceae</taxon>
        <taxon>Acaromyces</taxon>
    </lineage>
</organism>
<reference evidence="13" key="1">
    <citation type="journal article" date="2018" name="Mol. Biol. Evol.">
        <title>Broad Genomic Sampling Reveals a Smut Pathogenic Ancestry of the Fungal Clade Ustilaginomycotina.</title>
        <authorList>
            <person name="Kijpornyongpan T."/>
            <person name="Mondo S.J."/>
            <person name="Barry K."/>
            <person name="Sandor L."/>
            <person name="Lee J."/>
            <person name="Lipzen A."/>
            <person name="Pangilinan J."/>
            <person name="LaButti K."/>
            <person name="Hainaut M."/>
            <person name="Henrissat B."/>
            <person name="Grigoriev I.V."/>
            <person name="Spatafora J.W."/>
            <person name="Aime M.C."/>
        </authorList>
    </citation>
    <scope>NUCLEOTIDE SEQUENCE [LARGE SCALE GENOMIC DNA]</scope>
    <source>
        <strain evidence="13">MCA 4198</strain>
    </source>
</reference>
<keyword evidence="8" id="KW-0333">Golgi apparatus</keyword>
<dbReference type="GO" id="GO:0016192">
    <property type="term" value="P:vesicle-mediated transport"/>
    <property type="evidence" value="ECO:0007669"/>
    <property type="project" value="TreeGrafter"/>
</dbReference>
<feature type="compositionally biased region" description="Low complexity" evidence="10">
    <location>
        <begin position="386"/>
        <end position="402"/>
    </location>
</feature>
<feature type="region of interest" description="Disordered" evidence="10">
    <location>
        <begin position="358"/>
        <end position="408"/>
    </location>
</feature>
<feature type="domain" description="VTT" evidence="12">
    <location>
        <begin position="163"/>
        <end position="272"/>
    </location>
</feature>
<gene>
    <name evidence="13" type="ORF">FA10DRAFT_263898</name>
</gene>
<feature type="transmembrane region" description="Helical" evidence="11">
    <location>
        <begin position="221"/>
        <end position="242"/>
    </location>
</feature>
<evidence type="ECO:0000256" key="10">
    <source>
        <dbReference type="SAM" id="MobiDB-lite"/>
    </source>
</evidence>
<dbReference type="GO" id="GO:0000022">
    <property type="term" value="P:mitotic spindle elongation"/>
    <property type="evidence" value="ECO:0007669"/>
    <property type="project" value="TreeGrafter"/>
</dbReference>
<dbReference type="Pfam" id="PF09335">
    <property type="entry name" value="VTT_dom"/>
    <property type="match status" value="1"/>
</dbReference>
<evidence type="ECO:0000256" key="2">
    <source>
        <dbReference type="ARBA" id="ARBA00004653"/>
    </source>
</evidence>
<evidence type="ECO:0000256" key="9">
    <source>
        <dbReference type="ARBA" id="ARBA00023136"/>
    </source>
</evidence>
<dbReference type="PANTHER" id="PTHR47549">
    <property type="entry name" value="GOLGI APPARATUS MEMBRANE PROTEIN TVP38-RELATED"/>
    <property type="match status" value="1"/>
</dbReference>
<evidence type="ECO:0000256" key="6">
    <source>
        <dbReference type="ARBA" id="ARBA00022692"/>
    </source>
</evidence>
<feature type="transmembrane region" description="Helical" evidence="11">
    <location>
        <begin position="248"/>
        <end position="271"/>
    </location>
</feature>
<dbReference type="STRING" id="215250.A0A316YUH1"/>
<keyword evidence="6 11" id="KW-0812">Transmembrane</keyword>
<keyword evidence="7 11" id="KW-1133">Transmembrane helix</keyword>
<comment type="function">
    <text evidence="1">Golgi membrane protein involved in vesicular trafficking and spindle migration.</text>
</comment>
<evidence type="ECO:0000256" key="1">
    <source>
        <dbReference type="ARBA" id="ARBA00002978"/>
    </source>
</evidence>